<protein>
    <recommendedName>
        <fullName evidence="8">Quinate transporter</fullName>
    </recommendedName>
</protein>
<feature type="transmembrane region" description="Helical" evidence="9">
    <location>
        <begin position="97"/>
        <end position="121"/>
    </location>
</feature>
<dbReference type="Pfam" id="PF00083">
    <property type="entry name" value="Sugar_tr"/>
    <property type="match status" value="1"/>
</dbReference>
<dbReference type="EMBL" id="JAGPXF010000009">
    <property type="protein sequence ID" value="KAH7231171.1"/>
    <property type="molecule type" value="Genomic_DNA"/>
</dbReference>
<dbReference type="PANTHER" id="PTHR48022">
    <property type="entry name" value="PLASTIDIC GLUCOSE TRANSPORTER 4"/>
    <property type="match status" value="1"/>
</dbReference>
<evidence type="ECO:0000256" key="3">
    <source>
        <dbReference type="ARBA" id="ARBA00022448"/>
    </source>
</evidence>
<feature type="transmembrane region" description="Helical" evidence="9">
    <location>
        <begin position="133"/>
        <end position="153"/>
    </location>
</feature>
<evidence type="ECO:0000256" key="5">
    <source>
        <dbReference type="ARBA" id="ARBA00022911"/>
    </source>
</evidence>
<evidence type="ECO:0000313" key="12">
    <source>
        <dbReference type="Proteomes" id="UP000813427"/>
    </source>
</evidence>
<dbReference type="PANTHER" id="PTHR48022:SF34">
    <property type="entry name" value="MAJOR FACILITATOR SUPERFAMILY (MFS) PROFILE DOMAIN-CONTAINING PROTEIN-RELATED"/>
    <property type="match status" value="1"/>
</dbReference>
<dbReference type="InterPro" id="IPR036259">
    <property type="entry name" value="MFS_trans_sf"/>
</dbReference>
<feature type="domain" description="Major facilitator superfamily (MFS) profile" evidence="10">
    <location>
        <begin position="1"/>
        <end position="187"/>
    </location>
</feature>
<evidence type="ECO:0000256" key="6">
    <source>
        <dbReference type="ARBA" id="ARBA00022989"/>
    </source>
</evidence>
<dbReference type="Proteomes" id="UP000813427">
    <property type="component" value="Unassembled WGS sequence"/>
</dbReference>
<accession>A0A8K0RHT4</accession>
<dbReference type="GO" id="GO:0016020">
    <property type="term" value="C:membrane"/>
    <property type="evidence" value="ECO:0007669"/>
    <property type="project" value="UniProtKB-SubCell"/>
</dbReference>
<evidence type="ECO:0000256" key="9">
    <source>
        <dbReference type="SAM" id="Phobius"/>
    </source>
</evidence>
<dbReference type="PROSITE" id="PS50850">
    <property type="entry name" value="MFS"/>
    <property type="match status" value="1"/>
</dbReference>
<evidence type="ECO:0000313" key="11">
    <source>
        <dbReference type="EMBL" id="KAH7231171.1"/>
    </source>
</evidence>
<sequence>MLQNLVGANAINYYSPSIFASIGLSGRSVGLLATGVYGIIKVVMTSLFIRFIVDRFGRRVPLLIGSSVAFTSMPYLGIYCAASGAFSGGASQSAGSYIVVVFVYVYAIAFCCSWNSIAWIFCVKIFPQGIRSVYLVATTCCQWLGQFIVVYSTPYMMEIIKWGTFIFFAVFIIVGIFFAYFLVPETARLTLEDMDILFSTRGSARHKRRAVDAMLQHRRQNDELHVVVKVENPAKSQLELTSKYVEDSRL</sequence>
<organism evidence="11 12">
    <name type="scientific">Fusarium tricinctum</name>
    <dbReference type="NCBI Taxonomy" id="61284"/>
    <lineage>
        <taxon>Eukaryota</taxon>
        <taxon>Fungi</taxon>
        <taxon>Dikarya</taxon>
        <taxon>Ascomycota</taxon>
        <taxon>Pezizomycotina</taxon>
        <taxon>Sordariomycetes</taxon>
        <taxon>Hypocreomycetidae</taxon>
        <taxon>Hypocreales</taxon>
        <taxon>Nectriaceae</taxon>
        <taxon>Fusarium</taxon>
        <taxon>Fusarium tricinctum species complex</taxon>
    </lineage>
</organism>
<dbReference type="GO" id="GO:0005351">
    <property type="term" value="F:carbohydrate:proton symporter activity"/>
    <property type="evidence" value="ECO:0007669"/>
    <property type="project" value="TreeGrafter"/>
</dbReference>
<dbReference type="InterPro" id="IPR003663">
    <property type="entry name" value="Sugar/inositol_transpt"/>
</dbReference>
<evidence type="ECO:0000256" key="1">
    <source>
        <dbReference type="ARBA" id="ARBA00004141"/>
    </source>
</evidence>
<keyword evidence="7 9" id="KW-0472">Membrane</keyword>
<evidence type="ECO:0000256" key="4">
    <source>
        <dbReference type="ARBA" id="ARBA00022692"/>
    </source>
</evidence>
<evidence type="ECO:0000259" key="10">
    <source>
        <dbReference type="PROSITE" id="PS50850"/>
    </source>
</evidence>
<keyword evidence="5" id="KW-0672">Quinate metabolism</keyword>
<keyword evidence="4 9" id="KW-0812">Transmembrane</keyword>
<evidence type="ECO:0000256" key="2">
    <source>
        <dbReference type="ARBA" id="ARBA00010992"/>
    </source>
</evidence>
<dbReference type="Gene3D" id="1.20.1250.20">
    <property type="entry name" value="MFS general substrate transporter like domains"/>
    <property type="match status" value="1"/>
</dbReference>
<dbReference type="InterPro" id="IPR005828">
    <property type="entry name" value="MFS_sugar_transport-like"/>
</dbReference>
<comment type="similarity">
    <text evidence="2">Belongs to the major facilitator superfamily. Sugar transporter (TC 2.A.1.1) family.</text>
</comment>
<comment type="caution">
    <text evidence="11">The sequence shown here is derived from an EMBL/GenBank/DDBJ whole genome shotgun (WGS) entry which is preliminary data.</text>
</comment>
<evidence type="ECO:0000256" key="8">
    <source>
        <dbReference type="ARBA" id="ARBA00043213"/>
    </source>
</evidence>
<dbReference type="InterPro" id="IPR020846">
    <property type="entry name" value="MFS_dom"/>
</dbReference>
<keyword evidence="6 9" id="KW-1133">Transmembrane helix</keyword>
<feature type="transmembrane region" description="Helical" evidence="9">
    <location>
        <begin position="29"/>
        <end position="53"/>
    </location>
</feature>
<feature type="transmembrane region" description="Helical" evidence="9">
    <location>
        <begin position="159"/>
        <end position="183"/>
    </location>
</feature>
<dbReference type="AlphaFoldDB" id="A0A8K0RHT4"/>
<feature type="transmembrane region" description="Helical" evidence="9">
    <location>
        <begin position="60"/>
        <end position="85"/>
    </location>
</feature>
<keyword evidence="12" id="KW-1185">Reference proteome</keyword>
<proteinExistence type="inferred from homology"/>
<name>A0A8K0RHT4_9HYPO</name>
<evidence type="ECO:0000256" key="7">
    <source>
        <dbReference type="ARBA" id="ARBA00023136"/>
    </source>
</evidence>
<dbReference type="InterPro" id="IPR050360">
    <property type="entry name" value="MFS_Sugar_Transporters"/>
</dbReference>
<comment type="subcellular location">
    <subcellularLocation>
        <location evidence="1">Membrane</location>
        <topology evidence="1">Multi-pass membrane protein</topology>
    </subcellularLocation>
</comment>
<dbReference type="PRINTS" id="PR00171">
    <property type="entry name" value="SUGRTRNSPORT"/>
</dbReference>
<reference evidence="11" key="1">
    <citation type="journal article" date="2021" name="Nat. Commun.">
        <title>Genetic determinants of endophytism in the Arabidopsis root mycobiome.</title>
        <authorList>
            <person name="Mesny F."/>
            <person name="Miyauchi S."/>
            <person name="Thiergart T."/>
            <person name="Pickel B."/>
            <person name="Atanasova L."/>
            <person name="Karlsson M."/>
            <person name="Huettel B."/>
            <person name="Barry K.W."/>
            <person name="Haridas S."/>
            <person name="Chen C."/>
            <person name="Bauer D."/>
            <person name="Andreopoulos W."/>
            <person name="Pangilinan J."/>
            <person name="LaButti K."/>
            <person name="Riley R."/>
            <person name="Lipzen A."/>
            <person name="Clum A."/>
            <person name="Drula E."/>
            <person name="Henrissat B."/>
            <person name="Kohler A."/>
            <person name="Grigoriev I.V."/>
            <person name="Martin F.M."/>
            <person name="Hacquard S."/>
        </authorList>
    </citation>
    <scope>NUCLEOTIDE SEQUENCE</scope>
    <source>
        <strain evidence="11">MPI-SDFR-AT-0068</strain>
    </source>
</reference>
<gene>
    <name evidence="11" type="ORF">BKA59DRAFT_536406</name>
</gene>
<dbReference type="SUPFAM" id="SSF103473">
    <property type="entry name" value="MFS general substrate transporter"/>
    <property type="match status" value="1"/>
</dbReference>
<keyword evidence="3" id="KW-0813">Transport</keyword>
<dbReference type="OrthoDB" id="508119at2759"/>